<dbReference type="EMBL" id="CP046566">
    <property type="protein sequence ID" value="QGW28267.1"/>
    <property type="molecule type" value="Genomic_DNA"/>
</dbReference>
<dbReference type="Pfam" id="PF03379">
    <property type="entry name" value="CcmB"/>
    <property type="match status" value="1"/>
</dbReference>
<feature type="transmembrane region" description="Helical" evidence="6">
    <location>
        <begin position="122"/>
        <end position="144"/>
    </location>
</feature>
<keyword evidence="4 6" id="KW-1133">Transmembrane helix</keyword>
<evidence type="ECO:0000256" key="6">
    <source>
        <dbReference type="SAM" id="Phobius"/>
    </source>
</evidence>
<dbReference type="AlphaFoldDB" id="A0A6I6G7D6"/>
<feature type="transmembrane region" description="Helical" evidence="6">
    <location>
        <begin position="74"/>
        <end position="93"/>
    </location>
</feature>
<feature type="transmembrane region" description="Helical" evidence="6">
    <location>
        <begin position="183"/>
        <end position="203"/>
    </location>
</feature>
<keyword evidence="8" id="KW-1185">Reference proteome</keyword>
<dbReference type="KEGG" id="fls:GLV81_09305"/>
<proteinExistence type="inferred from homology"/>
<evidence type="ECO:0000256" key="4">
    <source>
        <dbReference type="ARBA" id="ARBA00022989"/>
    </source>
</evidence>
<feature type="transmembrane region" description="Helical" evidence="6">
    <location>
        <begin position="223"/>
        <end position="243"/>
    </location>
</feature>
<evidence type="ECO:0000256" key="5">
    <source>
        <dbReference type="ARBA" id="ARBA00023136"/>
    </source>
</evidence>
<comment type="similarity">
    <text evidence="2">Belongs to the CcmB/CycW/HelB family.</text>
</comment>
<reference evidence="7 8" key="1">
    <citation type="submission" date="2019-11" db="EMBL/GenBank/DDBJ databases">
        <authorList>
            <person name="Im W.T."/>
        </authorList>
    </citation>
    <scope>NUCLEOTIDE SEQUENCE [LARGE SCALE GENOMIC DNA]</scope>
    <source>
        <strain evidence="7 8">SB-02</strain>
    </source>
</reference>
<evidence type="ECO:0000256" key="2">
    <source>
        <dbReference type="ARBA" id="ARBA00010544"/>
    </source>
</evidence>
<dbReference type="GO" id="GO:0017004">
    <property type="term" value="P:cytochrome complex assembly"/>
    <property type="evidence" value="ECO:0007669"/>
    <property type="project" value="InterPro"/>
</dbReference>
<evidence type="ECO:0000313" key="8">
    <source>
        <dbReference type="Proteomes" id="UP000426027"/>
    </source>
</evidence>
<evidence type="ECO:0000313" key="7">
    <source>
        <dbReference type="EMBL" id="QGW28267.1"/>
    </source>
</evidence>
<accession>A0A6I6G7D6</accession>
<protein>
    <submittedName>
        <fullName evidence="7">Cytochrome C biogenesis protein</fullName>
    </submittedName>
</protein>
<dbReference type="InterPro" id="IPR003544">
    <property type="entry name" value="Cyt_c_biogenesis_CcmB"/>
</dbReference>
<feature type="transmembrane region" description="Helical" evidence="6">
    <location>
        <begin position="150"/>
        <end position="171"/>
    </location>
</feature>
<comment type="subcellular location">
    <subcellularLocation>
        <location evidence="1">Membrane</location>
        <topology evidence="1">Multi-pass membrane protein</topology>
    </subcellularLocation>
</comment>
<dbReference type="GO" id="GO:0015232">
    <property type="term" value="F:heme transmembrane transporter activity"/>
    <property type="evidence" value="ECO:0007669"/>
    <property type="project" value="InterPro"/>
</dbReference>
<gene>
    <name evidence="7" type="ORF">GLV81_09305</name>
</gene>
<sequence length="245" mass="26889">MYTNPCAASIISTKHIPDCSPAILQFVKASALAALIKKDVQLELRQQQNLYGILVYALSTIFILYLAAGKPDAVQWNALFWVTQLFIVVNAVIKSFVGEPKGRSLYYHSIVHPLEYLFSKMVLNVIYMFILGVVSILCFTVLLGNPVQNMLAFFGIVLLGGTGLSLVFTMLSAIASKARQQASLVAILGFPVIVPQVVLLIRLSKYAYGEVFKAGVPLQMTGLLIGLDALVIIMASVLFPYLWKD</sequence>
<dbReference type="Proteomes" id="UP000426027">
    <property type="component" value="Chromosome"/>
</dbReference>
<evidence type="ECO:0000256" key="1">
    <source>
        <dbReference type="ARBA" id="ARBA00004141"/>
    </source>
</evidence>
<dbReference type="GO" id="GO:0016020">
    <property type="term" value="C:membrane"/>
    <property type="evidence" value="ECO:0007669"/>
    <property type="project" value="UniProtKB-SubCell"/>
</dbReference>
<keyword evidence="5 6" id="KW-0472">Membrane</keyword>
<organism evidence="7 8">
    <name type="scientific">Phnomibacter ginsenosidimutans</name>
    <dbReference type="NCBI Taxonomy" id="2676868"/>
    <lineage>
        <taxon>Bacteria</taxon>
        <taxon>Pseudomonadati</taxon>
        <taxon>Bacteroidota</taxon>
        <taxon>Chitinophagia</taxon>
        <taxon>Chitinophagales</taxon>
        <taxon>Chitinophagaceae</taxon>
        <taxon>Phnomibacter</taxon>
    </lineage>
</organism>
<name>A0A6I6G7D6_9BACT</name>
<keyword evidence="3 6" id="KW-0812">Transmembrane</keyword>
<evidence type="ECO:0000256" key="3">
    <source>
        <dbReference type="ARBA" id="ARBA00022692"/>
    </source>
</evidence>
<feature type="transmembrane region" description="Helical" evidence="6">
    <location>
        <begin position="50"/>
        <end position="68"/>
    </location>
</feature>